<dbReference type="SUPFAM" id="SSF48452">
    <property type="entry name" value="TPR-like"/>
    <property type="match status" value="1"/>
</dbReference>
<proteinExistence type="inferred from homology"/>
<comment type="caution">
    <text evidence="8">The sequence shown here is derived from an EMBL/GenBank/DDBJ whole genome shotgun (WGS) entry which is preliminary data.</text>
</comment>
<dbReference type="RefSeq" id="WP_102697779.1">
    <property type="nucleotide sequence ID" value="NZ_PNGJ01000008.1"/>
</dbReference>
<evidence type="ECO:0000259" key="7">
    <source>
        <dbReference type="Pfam" id="PF07980"/>
    </source>
</evidence>
<sequence length="540" mass="61185">MKKYHIKKSLFLLLSGALLGMTSCVGDLDTEPLDKDELVSNVVFKNDINAYTQSLAKIYAGMVIGGNKGGDAEQDVKGIDGGSQASFIRVLWNMQELASDMAHCAWNDPGIPGFNHLSWDSSSPWIKGSYYRLAYQINLANAFLRETTDDKLSSRGCNEQVKQTVKEYRAEARFLRALTYLYALDLYRNYPFFDENSTIGSERPQQIMKDDLYKYVEKELLECEKDLAAPVVGWNKNYGNANKAAAWAALSRLYLNAETYVGQKKYTECITYSKKIIAAGYELEPNYGDMFKADNDHSKEMIFPLRYEGAETMTWGGMTALLCWGSAQFQEETNAKGAWQGVRAKSSLLKLFTNEKKHEEDTRFAMLRLDGTKNVEIVKEGDFKDNGIPVTKFYNINKDGSKPASSEAYVDFPLFRLGEIYLNLAEAVLRGGTGATKNEAMNYLNELRKRAYKDKTVAPIDDNNFTLKFLLDERGRELFFEAQRRTDLVRFGKYTSADYVWPWKGGVAEGKAVDDKYMIFPLPSDDIGSNQNLKQNDGYY</sequence>
<keyword evidence="5" id="KW-0998">Cell outer membrane</keyword>
<organism evidence="8 9">
    <name type="scientific">Hoylesella buccalis</name>
    <dbReference type="NCBI Taxonomy" id="28127"/>
    <lineage>
        <taxon>Bacteria</taxon>
        <taxon>Pseudomonadati</taxon>
        <taxon>Bacteroidota</taxon>
        <taxon>Bacteroidia</taxon>
        <taxon>Bacteroidales</taxon>
        <taxon>Prevotellaceae</taxon>
        <taxon>Hoylesella</taxon>
    </lineage>
</organism>
<dbReference type="Gene3D" id="1.10.3780.10">
    <property type="entry name" value="SusD-like"/>
    <property type="match status" value="1"/>
</dbReference>
<dbReference type="InterPro" id="IPR011990">
    <property type="entry name" value="TPR-like_helical_dom_sf"/>
</dbReference>
<dbReference type="Gene3D" id="1.25.40.10">
    <property type="entry name" value="Tetratricopeptide repeat domain"/>
    <property type="match status" value="1"/>
</dbReference>
<evidence type="ECO:0000256" key="6">
    <source>
        <dbReference type="SAM" id="SignalP"/>
    </source>
</evidence>
<accession>A0A2N6QPE3</accession>
<dbReference type="Gene3D" id="1.25.40.390">
    <property type="match status" value="1"/>
</dbReference>
<feature type="domain" description="RagB/SusD" evidence="7">
    <location>
        <begin position="379"/>
        <end position="539"/>
    </location>
</feature>
<dbReference type="AlphaFoldDB" id="A0A2N6QPE3"/>
<evidence type="ECO:0000256" key="3">
    <source>
        <dbReference type="ARBA" id="ARBA00022729"/>
    </source>
</evidence>
<dbReference type="InterPro" id="IPR012944">
    <property type="entry name" value="SusD_RagB_dom"/>
</dbReference>
<evidence type="ECO:0000313" key="8">
    <source>
        <dbReference type="EMBL" id="PMC23503.1"/>
    </source>
</evidence>
<dbReference type="Proteomes" id="UP000235564">
    <property type="component" value="Unassembled WGS sequence"/>
</dbReference>
<reference evidence="8 9" key="1">
    <citation type="submission" date="2017-09" db="EMBL/GenBank/DDBJ databases">
        <title>Bacterial strain isolated from the female urinary microbiota.</title>
        <authorList>
            <person name="Thomas-White K."/>
            <person name="Kumar N."/>
            <person name="Forster S."/>
            <person name="Putonti C."/>
            <person name="Lawley T."/>
            <person name="Wolfe A.J."/>
        </authorList>
    </citation>
    <scope>NUCLEOTIDE SEQUENCE [LARGE SCALE GENOMIC DNA]</scope>
    <source>
        <strain evidence="8 9">UMB0536</strain>
    </source>
</reference>
<evidence type="ECO:0000256" key="1">
    <source>
        <dbReference type="ARBA" id="ARBA00004442"/>
    </source>
</evidence>
<dbReference type="GO" id="GO:0009279">
    <property type="term" value="C:cell outer membrane"/>
    <property type="evidence" value="ECO:0007669"/>
    <property type="project" value="UniProtKB-SubCell"/>
</dbReference>
<keyword evidence="3 6" id="KW-0732">Signal</keyword>
<dbReference type="OrthoDB" id="5694214at2"/>
<evidence type="ECO:0000256" key="4">
    <source>
        <dbReference type="ARBA" id="ARBA00023136"/>
    </source>
</evidence>
<dbReference type="PROSITE" id="PS51257">
    <property type="entry name" value="PROKAR_LIPOPROTEIN"/>
    <property type="match status" value="1"/>
</dbReference>
<dbReference type="Pfam" id="PF07980">
    <property type="entry name" value="SusD_RagB"/>
    <property type="match status" value="1"/>
</dbReference>
<name>A0A2N6QPE3_9BACT</name>
<evidence type="ECO:0000256" key="2">
    <source>
        <dbReference type="ARBA" id="ARBA00006275"/>
    </source>
</evidence>
<keyword evidence="4" id="KW-0472">Membrane</keyword>
<gene>
    <name evidence="8" type="ORF">CJ231_09660</name>
</gene>
<feature type="chain" id="PRO_5014918181" evidence="6">
    <location>
        <begin position="21"/>
        <end position="540"/>
    </location>
</feature>
<comment type="similarity">
    <text evidence="2">Belongs to the SusD family.</text>
</comment>
<comment type="subcellular location">
    <subcellularLocation>
        <location evidence="1">Cell outer membrane</location>
    </subcellularLocation>
</comment>
<feature type="signal peptide" evidence="6">
    <location>
        <begin position="1"/>
        <end position="20"/>
    </location>
</feature>
<evidence type="ECO:0000313" key="9">
    <source>
        <dbReference type="Proteomes" id="UP000235564"/>
    </source>
</evidence>
<dbReference type="EMBL" id="PNGJ01000008">
    <property type="protein sequence ID" value="PMC23503.1"/>
    <property type="molecule type" value="Genomic_DNA"/>
</dbReference>
<evidence type="ECO:0000256" key="5">
    <source>
        <dbReference type="ARBA" id="ARBA00023237"/>
    </source>
</evidence>
<protein>
    <submittedName>
        <fullName evidence="8">RagB/SusD family nutrient uptake outer membrane protein</fullName>
    </submittedName>
</protein>